<evidence type="ECO:0000313" key="3">
    <source>
        <dbReference type="Proteomes" id="UP001589894"/>
    </source>
</evidence>
<gene>
    <name evidence="2" type="ORF">ACFFHU_11305</name>
</gene>
<comment type="caution">
    <text evidence="2">The sequence shown here is derived from an EMBL/GenBank/DDBJ whole genome shotgun (WGS) entry which is preliminary data.</text>
</comment>
<dbReference type="RefSeq" id="WP_377338256.1">
    <property type="nucleotide sequence ID" value="NZ_JBHLUE010000008.1"/>
</dbReference>
<dbReference type="Proteomes" id="UP001589894">
    <property type="component" value="Unassembled WGS sequence"/>
</dbReference>
<proteinExistence type="predicted"/>
<protein>
    <submittedName>
        <fullName evidence="2">Uncharacterized protein</fullName>
    </submittedName>
</protein>
<accession>A0ABV6NVA9</accession>
<sequence length="160" mass="16992">MLAEAVRKASVAWIAVGDGPAYAVWCVPVDDALYVVTGPGEQSLPGLAEADAAVVTLRGDHGGRIVSWPAQVGRLTPADEAWAAVAPQVAAKRLNSPEPAPRLVERWAAECVLSRLTPAAAPPTTGDALPAGSLAATPRETPAVRRTRRPFRLHRVRRRR</sequence>
<evidence type="ECO:0000313" key="2">
    <source>
        <dbReference type="EMBL" id="MFC0564719.1"/>
    </source>
</evidence>
<name>A0ABV6NVA9_9ACTN</name>
<dbReference type="EMBL" id="JBHLUE010000008">
    <property type="protein sequence ID" value="MFC0564719.1"/>
    <property type="molecule type" value="Genomic_DNA"/>
</dbReference>
<evidence type="ECO:0000256" key="1">
    <source>
        <dbReference type="SAM" id="MobiDB-lite"/>
    </source>
</evidence>
<organism evidence="2 3">
    <name type="scientific">Plantactinospora siamensis</name>
    <dbReference type="NCBI Taxonomy" id="555372"/>
    <lineage>
        <taxon>Bacteria</taxon>
        <taxon>Bacillati</taxon>
        <taxon>Actinomycetota</taxon>
        <taxon>Actinomycetes</taxon>
        <taxon>Micromonosporales</taxon>
        <taxon>Micromonosporaceae</taxon>
        <taxon>Plantactinospora</taxon>
    </lineage>
</organism>
<reference evidence="2 3" key="1">
    <citation type="submission" date="2024-09" db="EMBL/GenBank/DDBJ databases">
        <authorList>
            <person name="Sun Q."/>
            <person name="Mori K."/>
        </authorList>
    </citation>
    <scope>NUCLEOTIDE SEQUENCE [LARGE SCALE GENOMIC DNA]</scope>
    <source>
        <strain evidence="2 3">TBRC 2205</strain>
    </source>
</reference>
<feature type="compositionally biased region" description="Basic residues" evidence="1">
    <location>
        <begin position="145"/>
        <end position="160"/>
    </location>
</feature>
<feature type="region of interest" description="Disordered" evidence="1">
    <location>
        <begin position="119"/>
        <end position="160"/>
    </location>
</feature>
<keyword evidence="3" id="KW-1185">Reference proteome</keyword>